<dbReference type="Pfam" id="PF01612">
    <property type="entry name" value="DNA_pol_A_exo1"/>
    <property type="match status" value="1"/>
</dbReference>
<dbReference type="KEGG" id="cdo:CDOO_08320"/>
<feature type="compositionally biased region" description="Basic and acidic residues" evidence="1">
    <location>
        <begin position="295"/>
        <end position="305"/>
    </location>
</feature>
<dbReference type="GO" id="GO:0000166">
    <property type="term" value="F:nucleotide binding"/>
    <property type="evidence" value="ECO:0007669"/>
    <property type="project" value="InterPro"/>
</dbReference>
<accession>A0A097IGI0</accession>
<dbReference type="InterPro" id="IPR002562">
    <property type="entry name" value="3'-5'_exonuclease_dom"/>
</dbReference>
<dbReference type="GO" id="GO:0003676">
    <property type="term" value="F:nucleic acid binding"/>
    <property type="evidence" value="ECO:0007669"/>
    <property type="project" value="InterPro"/>
</dbReference>
<reference evidence="3 4" key="1">
    <citation type="submission" date="2013-09" db="EMBL/GenBank/DDBJ databases">
        <title>Complete genome sequence of Corynebacterium doosanense CAU 212(T) (=DSM 45436(T)), isolated from activated sludge.</title>
        <authorList>
            <person name="Schaffert L."/>
            <person name="Albersmeier A."/>
            <person name="Kalinowski J."/>
            <person name="Ruckert C."/>
        </authorList>
    </citation>
    <scope>NUCLEOTIDE SEQUENCE [LARGE SCALE GENOMIC DNA]</scope>
    <source>
        <strain evidence="3 4">CAU 212</strain>
    </source>
</reference>
<evidence type="ECO:0000259" key="2">
    <source>
        <dbReference type="PROSITE" id="PS50967"/>
    </source>
</evidence>
<dbReference type="HOGENOM" id="CLU_042387_3_0_11"/>
<dbReference type="GO" id="GO:0008408">
    <property type="term" value="F:3'-5' exonuclease activity"/>
    <property type="evidence" value="ECO:0007669"/>
    <property type="project" value="InterPro"/>
</dbReference>
<dbReference type="AlphaFoldDB" id="A0A097IGI0"/>
<sequence>MSEPVTRPPSGRPPLLNSPEDFTAAAERLAAGRGPVAIDTERASGFRYGDRAFLLQIRRRGCGTLLLDPEGHRADLTEAFAPVLDELSWVIHAAASDLPSLAMLGLHPAALFDTELAGRLAGFERVNLAAMHEEVLGISLAKGHGAEDWSTRPLPDSWLDYAALDVEWLLELAEAMAELLDAAGKLDIAHQEFEHLRLTHLEPPAPTQWRAAKGMATLKSSEQLAAGERLWRTRERLAQDSDTAVTRVLATKTMVDMAKRLPTTAAELKRVDGGERLRGKRPAFWLSEVAAARRSDRDTWPRPERSASQVPSPKSWQSLDPESWEVLTELRADLAELSEAVNIPAENILRPALLRAAVWHSLGDGSIHTAEQLRRFLAAEGAREWQIDATTPLIAARVF</sequence>
<keyword evidence="4" id="KW-1185">Reference proteome</keyword>
<dbReference type="Pfam" id="PF18305">
    <property type="entry name" value="DNA_pol_A_exoN"/>
    <property type="match status" value="1"/>
</dbReference>
<dbReference type="SMART" id="SM00341">
    <property type="entry name" value="HRDC"/>
    <property type="match status" value="1"/>
</dbReference>
<dbReference type="GO" id="GO:0006139">
    <property type="term" value="P:nucleobase-containing compound metabolic process"/>
    <property type="evidence" value="ECO:0007669"/>
    <property type="project" value="InterPro"/>
</dbReference>
<dbReference type="Pfam" id="PF00570">
    <property type="entry name" value="HRDC"/>
    <property type="match status" value="1"/>
</dbReference>
<dbReference type="STRING" id="558173.CDOO_08320"/>
<dbReference type="InterPro" id="IPR041605">
    <property type="entry name" value="Exo_C"/>
</dbReference>
<dbReference type="SUPFAM" id="SSF47819">
    <property type="entry name" value="HRDC-like"/>
    <property type="match status" value="1"/>
</dbReference>
<protein>
    <submittedName>
        <fullName evidence="3">Ribonuclease D</fullName>
    </submittedName>
</protein>
<dbReference type="SUPFAM" id="SSF53098">
    <property type="entry name" value="Ribonuclease H-like"/>
    <property type="match status" value="1"/>
</dbReference>
<evidence type="ECO:0000313" key="4">
    <source>
        <dbReference type="Proteomes" id="UP000029914"/>
    </source>
</evidence>
<dbReference type="PANTHER" id="PTHR47649:SF1">
    <property type="entry name" value="RIBONUCLEASE D"/>
    <property type="match status" value="1"/>
</dbReference>
<dbReference type="eggNOG" id="COG0349">
    <property type="taxonomic scope" value="Bacteria"/>
</dbReference>
<dbReference type="InterPro" id="IPR012337">
    <property type="entry name" value="RNaseH-like_sf"/>
</dbReference>
<feature type="compositionally biased region" description="Polar residues" evidence="1">
    <location>
        <begin position="306"/>
        <end position="318"/>
    </location>
</feature>
<feature type="region of interest" description="Disordered" evidence="1">
    <location>
        <begin position="295"/>
        <end position="318"/>
    </location>
</feature>
<dbReference type="InterPro" id="IPR002121">
    <property type="entry name" value="HRDC_dom"/>
</dbReference>
<gene>
    <name evidence="3" type="ORF">CDOO_08320</name>
</gene>
<dbReference type="InterPro" id="IPR010997">
    <property type="entry name" value="HRDC-like_sf"/>
</dbReference>
<dbReference type="RefSeq" id="WP_020384544.1">
    <property type="nucleotide sequence ID" value="NZ_AQUX01000001.1"/>
</dbReference>
<dbReference type="PANTHER" id="PTHR47649">
    <property type="entry name" value="RIBONUCLEASE D"/>
    <property type="match status" value="1"/>
</dbReference>
<dbReference type="InterPro" id="IPR051086">
    <property type="entry name" value="RNase_D-like"/>
</dbReference>
<dbReference type="Proteomes" id="UP000029914">
    <property type="component" value="Chromosome"/>
</dbReference>
<name>A0A097IGI0_9CORY</name>
<feature type="domain" description="HRDC" evidence="2">
    <location>
        <begin position="220"/>
        <end position="299"/>
    </location>
</feature>
<dbReference type="Gene3D" id="3.30.420.10">
    <property type="entry name" value="Ribonuclease H-like superfamily/Ribonuclease H"/>
    <property type="match status" value="1"/>
</dbReference>
<dbReference type="CDD" id="cd06142">
    <property type="entry name" value="RNaseD_exo"/>
    <property type="match status" value="1"/>
</dbReference>
<evidence type="ECO:0000256" key="1">
    <source>
        <dbReference type="SAM" id="MobiDB-lite"/>
    </source>
</evidence>
<dbReference type="InterPro" id="IPR036397">
    <property type="entry name" value="RNaseH_sf"/>
</dbReference>
<dbReference type="Gene3D" id="1.10.150.80">
    <property type="entry name" value="HRDC domain"/>
    <property type="match status" value="2"/>
</dbReference>
<dbReference type="PROSITE" id="PS50967">
    <property type="entry name" value="HRDC"/>
    <property type="match status" value="1"/>
</dbReference>
<dbReference type="OrthoDB" id="144122at2"/>
<dbReference type="InterPro" id="IPR044876">
    <property type="entry name" value="HRDC_dom_sf"/>
</dbReference>
<dbReference type="EMBL" id="CP006764">
    <property type="protein sequence ID" value="AIT61258.1"/>
    <property type="molecule type" value="Genomic_DNA"/>
</dbReference>
<dbReference type="SMART" id="SM00474">
    <property type="entry name" value="35EXOc"/>
    <property type="match status" value="1"/>
</dbReference>
<organism evidence="3 4">
    <name type="scientific">Corynebacterium doosanense CAU 212 = DSM 45436</name>
    <dbReference type="NCBI Taxonomy" id="558173"/>
    <lineage>
        <taxon>Bacteria</taxon>
        <taxon>Bacillati</taxon>
        <taxon>Actinomycetota</taxon>
        <taxon>Actinomycetes</taxon>
        <taxon>Mycobacteriales</taxon>
        <taxon>Corynebacteriaceae</taxon>
        <taxon>Corynebacterium</taxon>
    </lineage>
</organism>
<evidence type="ECO:0000313" key="3">
    <source>
        <dbReference type="EMBL" id="AIT61258.1"/>
    </source>
</evidence>
<proteinExistence type="predicted"/>